<sequence>MPDLGPVLERRVTVLGSTGSIGVSTLSVITHAREVYGAEVLPVEALTANGNVDKLIEQAKAIRPRLAVINDESKYEALKAGLAGTGIETGAGRKAVIDAAGRPSDVVMVAIMGAAALEPALRAIARDATVALANKECIVAAGPVFLKALAKSKAKVVPVDSEHNAVFQCLCAADPEEIEKVTLTASGGPFRTWTLEQMRAATPAQAVAHPNWSMGAKISVDSATMMNKGLELIEAHFLFAMPASKLGAVIHPQSIVHALVTYQDGTTLAHLSSPDMRTPIVHALAWPRRISSPSRKLDLAAAGTLTFEAPDLERFRSLKIALGCLDRGCMSPTILNAANEVAVDCFLHEKIGFLDIAAVVEATLDECPGAGTEPETVDEVLDTDRQAREIARAVCGRRQG</sequence>
<evidence type="ECO:0000259" key="10">
    <source>
        <dbReference type="Pfam" id="PF02670"/>
    </source>
</evidence>
<dbReference type="InterPro" id="IPR003821">
    <property type="entry name" value="DXP_reductoisomerase"/>
</dbReference>
<organism evidence="13 14">
    <name type="scientific">Rhizomicrobium electricum</name>
    <dbReference type="NCBI Taxonomy" id="480070"/>
    <lineage>
        <taxon>Bacteria</taxon>
        <taxon>Pseudomonadati</taxon>
        <taxon>Pseudomonadota</taxon>
        <taxon>Alphaproteobacteria</taxon>
        <taxon>Micropepsales</taxon>
        <taxon>Micropepsaceae</taxon>
        <taxon>Rhizomicrobium</taxon>
    </lineage>
</organism>
<dbReference type="Proteomes" id="UP001499951">
    <property type="component" value="Unassembled WGS sequence"/>
</dbReference>
<protein>
    <recommendedName>
        <fullName evidence="9">1-deoxy-D-xylulose 5-phosphate reductoisomerase</fullName>
        <shortName evidence="9">DXP reductoisomerase</shortName>
        <ecNumber evidence="9">1.1.1.267</ecNumber>
    </recommendedName>
    <alternativeName>
        <fullName evidence="9">1-deoxyxylulose-5-phosphate reductoisomerase</fullName>
    </alternativeName>
    <alternativeName>
        <fullName evidence="9">2-C-methyl-D-erythritol 4-phosphate synthase</fullName>
    </alternativeName>
</protein>
<feature type="binding site" evidence="9">
    <location>
        <position position="228"/>
    </location>
    <ligand>
        <name>1-deoxy-D-xylulose 5-phosphate</name>
        <dbReference type="ChEBI" id="CHEBI:57792"/>
    </ligand>
</feature>
<dbReference type="InterPro" id="IPR036291">
    <property type="entry name" value="NAD(P)-bd_dom_sf"/>
</dbReference>
<feature type="binding site" evidence="9">
    <location>
        <position position="231"/>
    </location>
    <ligand>
        <name>Mn(2+)</name>
        <dbReference type="ChEBI" id="CHEBI:29035"/>
    </ligand>
</feature>
<evidence type="ECO:0000256" key="7">
    <source>
        <dbReference type="ARBA" id="ARBA00023229"/>
    </source>
</evidence>
<comment type="caution">
    <text evidence="13">The sequence shown here is derived from an EMBL/GenBank/DDBJ whole genome shotgun (WGS) entry which is preliminary data.</text>
</comment>
<keyword evidence="9" id="KW-0460">Magnesium</keyword>
<dbReference type="InterPro" id="IPR013512">
    <property type="entry name" value="DXP_reductoisomerase_N"/>
</dbReference>
<comment type="function">
    <text evidence="9">Catalyzes the NADPH-dependent rearrangement and reduction of 1-deoxy-D-xylulose-5-phosphate (DXP) to 2-C-methyl-D-erythritol 4-phosphate (MEP).</text>
</comment>
<dbReference type="SUPFAM" id="SSF51735">
    <property type="entry name" value="NAD(P)-binding Rossmann-fold domains"/>
    <property type="match status" value="1"/>
</dbReference>
<keyword evidence="14" id="KW-1185">Reference proteome</keyword>
<evidence type="ECO:0000256" key="5">
    <source>
        <dbReference type="ARBA" id="ARBA00023002"/>
    </source>
</evidence>
<dbReference type="HAMAP" id="MF_00183">
    <property type="entry name" value="DXP_reductoisom"/>
    <property type="match status" value="1"/>
</dbReference>
<feature type="binding site" evidence="9">
    <location>
        <position position="186"/>
    </location>
    <ligand>
        <name>1-deoxy-D-xylulose 5-phosphate</name>
        <dbReference type="ChEBI" id="CHEBI:57792"/>
    </ligand>
</feature>
<feature type="binding site" evidence="9">
    <location>
        <position position="21"/>
    </location>
    <ligand>
        <name>NADPH</name>
        <dbReference type="ChEBI" id="CHEBI:57783"/>
    </ligand>
</feature>
<evidence type="ECO:0000256" key="9">
    <source>
        <dbReference type="HAMAP-Rule" id="MF_00183"/>
    </source>
</evidence>
<dbReference type="PANTHER" id="PTHR30525">
    <property type="entry name" value="1-DEOXY-D-XYLULOSE 5-PHOSPHATE REDUCTOISOMERASE"/>
    <property type="match status" value="1"/>
</dbReference>
<evidence type="ECO:0000313" key="13">
    <source>
        <dbReference type="EMBL" id="GAA0572173.1"/>
    </source>
</evidence>
<feature type="binding site" evidence="9">
    <location>
        <position position="20"/>
    </location>
    <ligand>
        <name>NADPH</name>
        <dbReference type="ChEBI" id="CHEBI:57783"/>
    </ligand>
</feature>
<comment type="pathway">
    <text evidence="1 9">Isoprenoid biosynthesis; isopentenyl diphosphate biosynthesis via DXP pathway; isopentenyl diphosphate from 1-deoxy-D-xylulose 5-phosphate: step 1/6.</text>
</comment>
<feature type="binding site" evidence="9">
    <location>
        <position position="162"/>
    </location>
    <ligand>
        <name>1-deoxy-D-xylulose 5-phosphate</name>
        <dbReference type="ChEBI" id="CHEBI:57792"/>
    </ligand>
</feature>
<gene>
    <name evidence="9 13" type="primary">dxr</name>
    <name evidence="13" type="ORF">GCM10008942_21100</name>
</gene>
<feature type="binding site" evidence="9">
    <location>
        <position position="51"/>
    </location>
    <ligand>
        <name>NADPH</name>
        <dbReference type="ChEBI" id="CHEBI:57783"/>
    </ligand>
</feature>
<keyword evidence="3 9" id="KW-0479">Metal-binding</keyword>
<dbReference type="InterPro" id="IPR013644">
    <property type="entry name" value="DXP_reductoisomerase_C"/>
</dbReference>
<feature type="binding site" evidence="9">
    <location>
        <position position="135"/>
    </location>
    <ligand>
        <name>1-deoxy-D-xylulose 5-phosphate</name>
        <dbReference type="ChEBI" id="CHEBI:57792"/>
    </ligand>
</feature>
<feature type="binding site" evidence="9">
    <location>
        <position position="162"/>
    </location>
    <ligand>
        <name>Mn(2+)</name>
        <dbReference type="ChEBI" id="CHEBI:29035"/>
    </ligand>
</feature>
<feature type="binding site" evidence="9">
    <location>
        <position position="134"/>
    </location>
    <ligand>
        <name>NADPH</name>
        <dbReference type="ChEBI" id="CHEBI:57783"/>
    </ligand>
</feature>
<comment type="similarity">
    <text evidence="2 9">Belongs to the DXR family.</text>
</comment>
<evidence type="ECO:0000256" key="4">
    <source>
        <dbReference type="ARBA" id="ARBA00022857"/>
    </source>
</evidence>
<feature type="domain" description="DXP reductoisomerase C-terminal" evidence="12">
    <location>
        <begin position="271"/>
        <end position="389"/>
    </location>
</feature>
<dbReference type="InterPro" id="IPR026877">
    <property type="entry name" value="DXPR_C"/>
</dbReference>
<dbReference type="Pfam" id="PF08436">
    <property type="entry name" value="DXP_redisom_C"/>
    <property type="match status" value="1"/>
</dbReference>
<dbReference type="Gene3D" id="3.40.50.720">
    <property type="entry name" value="NAD(P)-binding Rossmann-like Domain"/>
    <property type="match status" value="1"/>
</dbReference>
<feature type="binding site" evidence="9">
    <location>
        <position position="222"/>
    </location>
    <ligand>
        <name>1-deoxy-D-xylulose 5-phosphate</name>
        <dbReference type="ChEBI" id="CHEBI:57792"/>
    </ligand>
</feature>
<accession>A0ABN1EQS8</accession>
<feature type="binding site" evidence="9">
    <location>
        <position position="19"/>
    </location>
    <ligand>
        <name>NADPH</name>
        <dbReference type="ChEBI" id="CHEBI:57783"/>
    </ligand>
</feature>
<feature type="domain" description="1-deoxy-D-xylulose 5-phosphate reductoisomerase C-terminal" evidence="11">
    <location>
        <begin position="156"/>
        <end position="239"/>
    </location>
</feature>
<name>A0ABN1EQS8_9PROT</name>
<dbReference type="EC" id="1.1.1.267" evidence="9"/>
<feature type="binding site" evidence="9">
    <location>
        <position position="209"/>
    </location>
    <ligand>
        <name>1-deoxy-D-xylulose 5-phosphate</name>
        <dbReference type="ChEBI" id="CHEBI:57792"/>
    </ligand>
</feature>
<feature type="binding site" evidence="9">
    <location>
        <position position="18"/>
    </location>
    <ligand>
        <name>NADPH</name>
        <dbReference type="ChEBI" id="CHEBI:57783"/>
    </ligand>
</feature>
<dbReference type="SUPFAM" id="SSF55347">
    <property type="entry name" value="Glyceraldehyde-3-phosphate dehydrogenase-like, C-terminal domain"/>
    <property type="match status" value="1"/>
</dbReference>
<evidence type="ECO:0000256" key="3">
    <source>
        <dbReference type="ARBA" id="ARBA00022723"/>
    </source>
</evidence>
<dbReference type="SUPFAM" id="SSF69055">
    <property type="entry name" value="1-deoxy-D-xylulose-5-phosphate reductoisomerase, C-terminal domain"/>
    <property type="match status" value="1"/>
</dbReference>
<dbReference type="EMBL" id="BAAADD010000005">
    <property type="protein sequence ID" value="GAA0572173.1"/>
    <property type="molecule type" value="Genomic_DNA"/>
</dbReference>
<evidence type="ECO:0000313" key="14">
    <source>
        <dbReference type="Proteomes" id="UP001499951"/>
    </source>
</evidence>
<dbReference type="InterPro" id="IPR036169">
    <property type="entry name" value="DXPR_C_sf"/>
</dbReference>
<dbReference type="Pfam" id="PF02670">
    <property type="entry name" value="DXP_reductoisom"/>
    <property type="match status" value="1"/>
</dbReference>
<evidence type="ECO:0000256" key="1">
    <source>
        <dbReference type="ARBA" id="ARBA00005094"/>
    </source>
</evidence>
<feature type="binding site" evidence="9">
    <location>
        <position position="161"/>
    </location>
    <ligand>
        <name>1-deoxy-D-xylulose 5-phosphate</name>
        <dbReference type="ChEBI" id="CHEBI:57792"/>
    </ligand>
</feature>
<dbReference type="PANTHER" id="PTHR30525:SF0">
    <property type="entry name" value="1-DEOXY-D-XYLULOSE 5-PHOSPHATE REDUCTOISOMERASE, CHLOROPLASTIC"/>
    <property type="match status" value="1"/>
</dbReference>
<dbReference type="PIRSF" id="PIRSF006205">
    <property type="entry name" value="Dxp_reductismrs"/>
    <property type="match status" value="1"/>
</dbReference>
<evidence type="ECO:0000256" key="2">
    <source>
        <dbReference type="ARBA" id="ARBA00006825"/>
    </source>
</evidence>
<keyword evidence="5 9" id="KW-0560">Oxidoreductase</keyword>
<comment type="caution">
    <text evidence="9">Lacks conserved residue(s) required for the propagation of feature annotation.</text>
</comment>
<dbReference type="Gene3D" id="1.10.1740.10">
    <property type="match status" value="1"/>
</dbReference>
<keyword evidence="4 9" id="KW-0521">NADP</keyword>
<feature type="binding site" evidence="9">
    <location>
        <position position="215"/>
    </location>
    <ligand>
        <name>NADPH</name>
        <dbReference type="ChEBI" id="CHEBI:57783"/>
    </ligand>
</feature>
<evidence type="ECO:0000259" key="12">
    <source>
        <dbReference type="Pfam" id="PF13288"/>
    </source>
</evidence>
<feature type="binding site" evidence="9">
    <location>
        <position position="231"/>
    </location>
    <ligand>
        <name>1-deoxy-D-xylulose 5-phosphate</name>
        <dbReference type="ChEBI" id="CHEBI:57792"/>
    </ligand>
</feature>
<dbReference type="RefSeq" id="WP_166934317.1">
    <property type="nucleotide sequence ID" value="NZ_BAAADD010000005.1"/>
</dbReference>
<dbReference type="Pfam" id="PF13288">
    <property type="entry name" value="DXPR_C"/>
    <property type="match status" value="1"/>
</dbReference>
<feature type="binding site" evidence="9">
    <location>
        <position position="227"/>
    </location>
    <ligand>
        <name>1-deoxy-D-xylulose 5-phosphate</name>
        <dbReference type="ChEBI" id="CHEBI:57792"/>
    </ligand>
</feature>
<comment type="catalytic activity">
    <reaction evidence="8">
        <text>2-C-methyl-D-erythritol 4-phosphate + NADP(+) = 1-deoxy-D-xylulose 5-phosphate + NADPH + H(+)</text>
        <dbReference type="Rhea" id="RHEA:13717"/>
        <dbReference type="ChEBI" id="CHEBI:15378"/>
        <dbReference type="ChEBI" id="CHEBI:57783"/>
        <dbReference type="ChEBI" id="CHEBI:57792"/>
        <dbReference type="ChEBI" id="CHEBI:58262"/>
        <dbReference type="ChEBI" id="CHEBI:58349"/>
        <dbReference type="EC" id="1.1.1.267"/>
    </reaction>
    <physiologicalReaction direction="right-to-left" evidence="8">
        <dbReference type="Rhea" id="RHEA:13719"/>
    </physiologicalReaction>
</comment>
<evidence type="ECO:0000256" key="6">
    <source>
        <dbReference type="ARBA" id="ARBA00023211"/>
    </source>
</evidence>
<evidence type="ECO:0000259" key="11">
    <source>
        <dbReference type="Pfam" id="PF08436"/>
    </source>
</evidence>
<evidence type="ECO:0000256" key="8">
    <source>
        <dbReference type="ARBA" id="ARBA00048543"/>
    </source>
</evidence>
<dbReference type="NCBIfam" id="TIGR00243">
    <property type="entry name" value="Dxr"/>
    <property type="match status" value="1"/>
</dbReference>
<proteinExistence type="inferred from homology"/>
<feature type="binding site" evidence="9">
    <location>
        <position position="136"/>
    </location>
    <ligand>
        <name>NADPH</name>
        <dbReference type="ChEBI" id="CHEBI:57783"/>
    </ligand>
</feature>
<feature type="domain" description="1-deoxy-D-xylulose 5-phosphate reductoisomerase N-terminal" evidence="10">
    <location>
        <begin position="12"/>
        <end position="142"/>
    </location>
</feature>
<comment type="cofactor">
    <cofactor evidence="9">
        <name>Mg(2+)</name>
        <dbReference type="ChEBI" id="CHEBI:18420"/>
    </cofactor>
    <cofactor evidence="9">
        <name>Mn(2+)</name>
        <dbReference type="ChEBI" id="CHEBI:29035"/>
    </cofactor>
</comment>
<keyword evidence="6 9" id="KW-0464">Manganese</keyword>
<reference evidence="13 14" key="1">
    <citation type="journal article" date="2019" name="Int. J. Syst. Evol. Microbiol.">
        <title>The Global Catalogue of Microorganisms (GCM) 10K type strain sequencing project: providing services to taxonomists for standard genome sequencing and annotation.</title>
        <authorList>
            <consortium name="The Broad Institute Genomics Platform"/>
            <consortium name="The Broad Institute Genome Sequencing Center for Infectious Disease"/>
            <person name="Wu L."/>
            <person name="Ma J."/>
        </authorList>
    </citation>
    <scope>NUCLEOTIDE SEQUENCE [LARGE SCALE GENOMIC DNA]</scope>
    <source>
        <strain evidence="13 14">JCM 15089</strain>
    </source>
</reference>
<keyword evidence="7 9" id="KW-0414">Isoprene biosynthesis</keyword>
<feature type="binding site" evidence="9">
    <location>
        <position position="160"/>
    </location>
    <ligand>
        <name>Mn(2+)</name>
        <dbReference type="ChEBI" id="CHEBI:29035"/>
    </ligand>
</feature>